<dbReference type="Proteomes" id="UP000011205">
    <property type="component" value="Unassembled WGS sequence"/>
</dbReference>
<name>L8P532_STRVR</name>
<proteinExistence type="predicted"/>
<sequence>MYGVYPAPGWPPAGPYGPENAGGTRSGRRPSARPESFLRAPVRTRSADPHSATASRAISAVFAEKAPA</sequence>
<feature type="region of interest" description="Disordered" evidence="1">
    <location>
        <begin position="1"/>
        <end position="54"/>
    </location>
</feature>
<reference evidence="2 3" key="1">
    <citation type="journal article" date="2013" name="Genome Announc.">
        <title>Draft Genome Sequence of Streptomyces viridochromogenes Strain Tu57, Producer of Avilamycin.</title>
        <authorList>
            <person name="Gruning B.A."/>
            <person name="Erxleben A."/>
            <person name="Hahnlein A."/>
            <person name="Gunther S."/>
        </authorList>
    </citation>
    <scope>NUCLEOTIDE SEQUENCE [LARGE SCALE GENOMIC DNA]</scope>
    <source>
        <strain evidence="2 3">Tue57</strain>
    </source>
</reference>
<gene>
    <name evidence="2" type="ORF">STVIR_7462</name>
</gene>
<dbReference type="EMBL" id="AMLP01000230">
    <property type="protein sequence ID" value="ELS51585.1"/>
    <property type="molecule type" value="Genomic_DNA"/>
</dbReference>
<accession>L8P532</accession>
<organism evidence="2 3">
    <name type="scientific">Streptomyces viridochromogenes Tue57</name>
    <dbReference type="NCBI Taxonomy" id="1160705"/>
    <lineage>
        <taxon>Bacteria</taxon>
        <taxon>Bacillati</taxon>
        <taxon>Actinomycetota</taxon>
        <taxon>Actinomycetes</taxon>
        <taxon>Kitasatosporales</taxon>
        <taxon>Streptomycetaceae</taxon>
        <taxon>Streptomyces</taxon>
    </lineage>
</organism>
<evidence type="ECO:0000313" key="2">
    <source>
        <dbReference type="EMBL" id="ELS51585.1"/>
    </source>
</evidence>
<dbReference type="AlphaFoldDB" id="L8P532"/>
<evidence type="ECO:0000256" key="1">
    <source>
        <dbReference type="SAM" id="MobiDB-lite"/>
    </source>
</evidence>
<protein>
    <submittedName>
        <fullName evidence="2">Uncharacterized protein</fullName>
    </submittedName>
</protein>
<comment type="caution">
    <text evidence="2">The sequence shown here is derived from an EMBL/GenBank/DDBJ whole genome shotgun (WGS) entry which is preliminary data.</text>
</comment>
<evidence type="ECO:0000313" key="3">
    <source>
        <dbReference type="Proteomes" id="UP000011205"/>
    </source>
</evidence>
<dbReference type="PATRIC" id="fig|1160705.3.peg.7373"/>